<dbReference type="PANTHER" id="PTHR43630:SF2">
    <property type="entry name" value="GLYCOSYLTRANSFERASE"/>
    <property type="match status" value="1"/>
</dbReference>
<gene>
    <name evidence="2" type="primary">gccA</name>
</gene>
<protein>
    <submittedName>
        <fullName evidence="2">UDP-GlcNAc glycosyltransferase family 2</fullName>
    </submittedName>
</protein>
<organism evidence="2">
    <name type="scientific">Lactiplantibacillus plantarum</name>
    <name type="common">Lactobacillus plantarum</name>
    <dbReference type="NCBI Taxonomy" id="1590"/>
    <lineage>
        <taxon>Bacteria</taxon>
        <taxon>Bacillati</taxon>
        <taxon>Bacillota</taxon>
        <taxon>Bacilli</taxon>
        <taxon>Lactobacillales</taxon>
        <taxon>Lactobacillaceae</taxon>
        <taxon>Lactiplantibacillus</taxon>
    </lineage>
</organism>
<dbReference type="SMR" id="E9K9Y6"/>
<dbReference type="RefSeq" id="WP_280948889.1">
    <property type="nucleotide sequence ID" value="NZ_CP123762.1"/>
</dbReference>
<evidence type="ECO:0000313" key="2">
    <source>
        <dbReference type="EMBL" id="ADV57361.1"/>
    </source>
</evidence>
<evidence type="ECO:0000259" key="1">
    <source>
        <dbReference type="Pfam" id="PF00535"/>
    </source>
</evidence>
<reference evidence="2" key="1">
    <citation type="journal article" date="2011" name="FEBS Lett.">
        <title>Cysteine S-glycosylation, a new post-translational modification found in glycopeptide bacteriocins.</title>
        <authorList>
            <person name="Stepper J."/>
            <person name="Shastri S."/>
            <person name="Loo T.S."/>
            <person name="Preston J.C."/>
            <person name="Novak P."/>
            <person name="Man P."/>
            <person name="Moore C.H."/>
            <person name="Havlicek V."/>
            <person name="Patchett M.L."/>
            <person name="Norris G.E."/>
        </authorList>
    </citation>
    <scope>NUCLEOTIDE SEQUENCE</scope>
    <source>
        <strain evidence="2">KW30</strain>
    </source>
</reference>
<dbReference type="Pfam" id="PF00535">
    <property type="entry name" value="Glycos_transf_2"/>
    <property type="match status" value="1"/>
</dbReference>
<dbReference type="GO" id="GO:0016740">
    <property type="term" value="F:transferase activity"/>
    <property type="evidence" value="ECO:0007669"/>
    <property type="project" value="UniProtKB-KW"/>
</dbReference>
<dbReference type="PANTHER" id="PTHR43630">
    <property type="entry name" value="POLY-BETA-1,6-N-ACETYL-D-GLUCOSAMINE SYNTHASE"/>
    <property type="match status" value="1"/>
</dbReference>
<sequence length="422" mass="48777">MKNRQNEIDSYLNLHLRPVHKSFDFGNLTNIDQFRHHIYVSYIVICKNSQATIERCVNSIAQNMENGDELIVLDTGSTDETVHLVKKNMPQAKISVTNWKNDFSEVRNKALKLASKDWVFYVDSDEWLDVDDGAQLKKILFKVQAKNFKFVINPTFSDHSGQIYQTVGRIFPKKSSFHYYAKIHEEVRKEDQKLGYDVRHFACDDIILYHDGYDKEVLRDKDKIKRNIRLLQEMTCEEPQNARWPFLLARDGFDVLPQDKLKQLVKRTLDLVASDSLQEKYSPFAKKLLGRILLREGKTTQAVLSFKDVLQITGGEDSDAIYYIESFKINEIIAEAKSIEVKMLRYLNKHKGMIDVNSDISGNYYHIAQVILECDIISANYSHLFPLISEIPKNFSGDIKSSVKSAVKLYSKLQGDSKNENN</sequence>
<dbReference type="EMBL" id="GU552553">
    <property type="protein sequence ID" value="ADV57361.1"/>
    <property type="molecule type" value="Genomic_DNA"/>
</dbReference>
<dbReference type="SUPFAM" id="SSF53448">
    <property type="entry name" value="Nucleotide-diphospho-sugar transferases"/>
    <property type="match status" value="1"/>
</dbReference>
<keyword evidence="2" id="KW-0808">Transferase</keyword>
<dbReference type="AlphaFoldDB" id="E9K9Y6"/>
<name>E9K9Y6_LACPN</name>
<dbReference type="Gene3D" id="3.90.550.10">
    <property type="entry name" value="Spore Coat Polysaccharide Biosynthesis Protein SpsA, Chain A"/>
    <property type="match status" value="1"/>
</dbReference>
<proteinExistence type="predicted"/>
<dbReference type="InterPro" id="IPR029044">
    <property type="entry name" value="Nucleotide-diphossugar_trans"/>
</dbReference>
<accession>E9K9Y6</accession>
<dbReference type="InterPro" id="IPR001173">
    <property type="entry name" value="Glyco_trans_2-like"/>
</dbReference>
<feature type="domain" description="Glycosyltransferase 2-like" evidence="1">
    <location>
        <begin position="41"/>
        <end position="151"/>
    </location>
</feature>